<protein>
    <recommendedName>
        <fullName evidence="4">NB-ARC domain-containing protein</fullName>
    </recommendedName>
</protein>
<gene>
    <name evidence="2" type="ORF">OG814_39845</name>
</gene>
<dbReference type="Gene3D" id="3.40.50.300">
    <property type="entry name" value="P-loop containing nucleotide triphosphate hydrolases"/>
    <property type="match status" value="1"/>
</dbReference>
<name>A0ABZ1LLT4_9ACTN</name>
<dbReference type="InterPro" id="IPR027417">
    <property type="entry name" value="P-loop_NTPase"/>
</dbReference>
<organism evidence="2 3">
    <name type="scientific">Streptomyces zaomyceticus</name>
    <dbReference type="NCBI Taxonomy" id="68286"/>
    <lineage>
        <taxon>Bacteria</taxon>
        <taxon>Bacillati</taxon>
        <taxon>Actinomycetota</taxon>
        <taxon>Actinomycetes</taxon>
        <taxon>Kitasatosporales</taxon>
        <taxon>Streptomycetaceae</taxon>
        <taxon>Streptomyces</taxon>
    </lineage>
</organism>
<keyword evidence="3" id="KW-1185">Reference proteome</keyword>
<dbReference type="RefSeq" id="WP_406336926.1">
    <property type="nucleotide sequence ID" value="NZ_CP108188.1"/>
</dbReference>
<evidence type="ECO:0000256" key="1">
    <source>
        <dbReference type="SAM" id="MobiDB-lite"/>
    </source>
</evidence>
<evidence type="ECO:0008006" key="4">
    <source>
        <dbReference type="Google" id="ProtNLM"/>
    </source>
</evidence>
<proteinExistence type="predicted"/>
<evidence type="ECO:0000313" key="2">
    <source>
        <dbReference type="EMBL" id="WTR74990.1"/>
    </source>
</evidence>
<feature type="region of interest" description="Disordered" evidence="1">
    <location>
        <begin position="77"/>
        <end position="104"/>
    </location>
</feature>
<evidence type="ECO:0000313" key="3">
    <source>
        <dbReference type="Proteomes" id="UP001622594"/>
    </source>
</evidence>
<sequence>MTPVPDWVVDRGESDRAVAAACANPSGRAVAITTSLEGAGGFGKTTLATVVCAHPRVRRHFRRRVFTITIGRDVRGRAAIATRSPRPRASSPATPRRSTIPPARARTSAVVTAVGVGGLFAFTLHA</sequence>
<dbReference type="EMBL" id="CP108188">
    <property type="protein sequence ID" value="WTR74990.1"/>
    <property type="molecule type" value="Genomic_DNA"/>
</dbReference>
<dbReference type="Proteomes" id="UP001622594">
    <property type="component" value="Chromosome"/>
</dbReference>
<reference evidence="2 3" key="1">
    <citation type="submission" date="2022-10" db="EMBL/GenBank/DDBJ databases">
        <title>The complete genomes of actinobacterial strains from the NBC collection.</title>
        <authorList>
            <person name="Joergensen T.S."/>
            <person name="Alvarez Arevalo M."/>
            <person name="Sterndorff E.B."/>
            <person name="Faurdal D."/>
            <person name="Vuksanovic O."/>
            <person name="Mourched A.-S."/>
            <person name="Charusanti P."/>
            <person name="Shaw S."/>
            <person name="Blin K."/>
            <person name="Weber T."/>
        </authorList>
    </citation>
    <scope>NUCLEOTIDE SEQUENCE [LARGE SCALE GENOMIC DNA]</scope>
    <source>
        <strain evidence="2 3">NBC_00123</strain>
    </source>
</reference>
<accession>A0ABZ1LLT4</accession>